<dbReference type="RefSeq" id="WP_126379607.1">
    <property type="nucleotide sequence ID" value="NZ_AP017378.1"/>
</dbReference>
<accession>A0A2Z6B0H8</accession>
<evidence type="ECO:0000313" key="3">
    <source>
        <dbReference type="EMBL" id="BBD09002.1"/>
    </source>
</evidence>
<dbReference type="InterPro" id="IPR006976">
    <property type="entry name" value="VanZ-like"/>
</dbReference>
<dbReference type="Pfam" id="PF04892">
    <property type="entry name" value="VanZ"/>
    <property type="match status" value="1"/>
</dbReference>
<dbReference type="AlphaFoldDB" id="A0A2Z6B0H8"/>
<dbReference type="EMBL" id="AP017378">
    <property type="protein sequence ID" value="BBD09002.1"/>
    <property type="molecule type" value="Genomic_DNA"/>
</dbReference>
<feature type="transmembrane region" description="Helical" evidence="1">
    <location>
        <begin position="12"/>
        <end position="30"/>
    </location>
</feature>
<proteinExistence type="predicted"/>
<feature type="transmembrane region" description="Helical" evidence="1">
    <location>
        <begin position="50"/>
        <end position="67"/>
    </location>
</feature>
<protein>
    <submittedName>
        <fullName evidence="3">Putative integral membrane protein</fullName>
    </submittedName>
</protein>
<dbReference type="KEGG" id="dfl:DFE_2276"/>
<keyword evidence="1" id="KW-1133">Transmembrane helix</keyword>
<dbReference type="NCBIfam" id="NF037970">
    <property type="entry name" value="vanZ_1"/>
    <property type="match status" value="1"/>
</dbReference>
<keyword evidence="1" id="KW-0812">Transmembrane</keyword>
<name>A0A2Z6B0H8_9BACT</name>
<sequence>MENDQQSRRIVRLFFALFAVGILFLVFVSLFSDFMPPYRRLFWRVSLDNVLHFIAFALLGGVAPLAFRHSAKAFGALFVLMLLGFSLEFWQLYLPNRRCELIDASANVLGIVVGGGLGFWVRTLLFAPRGKSS</sequence>
<dbReference type="OrthoDB" id="5460097at2"/>
<gene>
    <name evidence="3" type="ORF">DFE_2276</name>
</gene>
<keyword evidence="1" id="KW-0472">Membrane</keyword>
<feature type="domain" description="VanZ-like" evidence="2">
    <location>
        <begin position="38"/>
        <end position="118"/>
    </location>
</feature>
<feature type="transmembrane region" description="Helical" evidence="1">
    <location>
        <begin position="106"/>
        <end position="127"/>
    </location>
</feature>
<evidence type="ECO:0000259" key="2">
    <source>
        <dbReference type="Pfam" id="PF04892"/>
    </source>
</evidence>
<dbReference type="PANTHER" id="PTHR28008">
    <property type="entry name" value="DOMAIN PROTEIN, PUTATIVE (AFU_ORTHOLOGUE AFUA_3G10980)-RELATED"/>
    <property type="match status" value="1"/>
</dbReference>
<feature type="transmembrane region" description="Helical" evidence="1">
    <location>
        <begin position="74"/>
        <end position="94"/>
    </location>
</feature>
<dbReference type="PANTHER" id="PTHR28008:SF1">
    <property type="entry name" value="DOMAIN PROTEIN, PUTATIVE (AFU_ORTHOLOGUE AFUA_3G10980)-RELATED"/>
    <property type="match status" value="1"/>
</dbReference>
<dbReference type="Proteomes" id="UP000269883">
    <property type="component" value="Chromosome"/>
</dbReference>
<evidence type="ECO:0000313" key="4">
    <source>
        <dbReference type="Proteomes" id="UP000269883"/>
    </source>
</evidence>
<keyword evidence="4" id="KW-1185">Reference proteome</keyword>
<organism evidence="3 4">
    <name type="scientific">Desulfovibrio ferrophilus</name>
    <dbReference type="NCBI Taxonomy" id="241368"/>
    <lineage>
        <taxon>Bacteria</taxon>
        <taxon>Pseudomonadati</taxon>
        <taxon>Thermodesulfobacteriota</taxon>
        <taxon>Desulfovibrionia</taxon>
        <taxon>Desulfovibrionales</taxon>
        <taxon>Desulfovibrionaceae</taxon>
        <taxon>Desulfovibrio</taxon>
    </lineage>
</organism>
<reference evidence="3 4" key="1">
    <citation type="journal article" date="2018" name="Sci. Adv.">
        <title>Multi-heme cytochromes provide a pathway for survival in energy-limited environments.</title>
        <authorList>
            <person name="Deng X."/>
            <person name="Dohmae N."/>
            <person name="Nealson K.H."/>
            <person name="Hashimoto K."/>
            <person name="Okamoto A."/>
        </authorList>
    </citation>
    <scope>NUCLEOTIDE SEQUENCE [LARGE SCALE GENOMIC DNA]</scope>
    <source>
        <strain evidence="3 4">IS5</strain>
    </source>
</reference>
<evidence type="ECO:0000256" key="1">
    <source>
        <dbReference type="SAM" id="Phobius"/>
    </source>
</evidence>